<accession>A0AA87MJG2</accession>
<comment type="caution">
    <text evidence="1">The sequence shown here is derived from an EMBL/GenBank/DDBJ whole genome shotgun (WGS) entry which is preliminary data.</text>
</comment>
<evidence type="ECO:0000313" key="2">
    <source>
        <dbReference type="Proteomes" id="UP000001343"/>
    </source>
</evidence>
<dbReference type="EMBL" id="AKWM02000084">
    <property type="protein sequence ID" value="EKR98129.1"/>
    <property type="molecule type" value="Genomic_DNA"/>
</dbReference>
<reference evidence="1 2" key="1">
    <citation type="journal article" date="2014" name="Int. J. Syst. Evol. Microbiol.">
        <title>Leptospira mayottensis sp. nov., a pathogenic species of the genus Leptospira isolated from humans.</title>
        <authorList>
            <person name="Bourhy P."/>
            <person name="Collet L."/>
            <person name="Brisse S."/>
            <person name="Picardeau M."/>
        </authorList>
    </citation>
    <scope>NUCLEOTIDE SEQUENCE [LARGE SCALE GENOMIC DNA]</scope>
    <source>
        <strain evidence="1 2">200901122</strain>
    </source>
</reference>
<evidence type="ECO:0000313" key="1">
    <source>
        <dbReference type="EMBL" id="EKR98129.1"/>
    </source>
</evidence>
<name>A0AA87MJG2_9LEPT</name>
<organism evidence="1 2">
    <name type="scientific">Leptospira mayottensis 200901122</name>
    <dbReference type="NCBI Taxonomy" id="1193010"/>
    <lineage>
        <taxon>Bacteria</taxon>
        <taxon>Pseudomonadati</taxon>
        <taxon>Spirochaetota</taxon>
        <taxon>Spirochaetia</taxon>
        <taxon>Leptospirales</taxon>
        <taxon>Leptospiraceae</taxon>
        <taxon>Leptospira</taxon>
    </lineage>
</organism>
<sequence>MSRLNLTNQNVLEPISYKKEKEYKVPKPLEETDTFFVREKDEEHLYMDRRDAIRYMDAIRILKSPKVGCDDVA</sequence>
<dbReference type="RefSeq" id="WP_002746258.1">
    <property type="nucleotide sequence ID" value="NZ_AKWM02000084.1"/>
</dbReference>
<dbReference type="AlphaFoldDB" id="A0AA87MJG2"/>
<dbReference type="Proteomes" id="UP000001343">
    <property type="component" value="Unassembled WGS sequence"/>
</dbReference>
<gene>
    <name evidence="1" type="ORF">LEP1GSC125_1580</name>
</gene>
<proteinExistence type="predicted"/>
<protein>
    <submittedName>
        <fullName evidence="1">Uncharacterized protein</fullName>
    </submittedName>
</protein>